<keyword evidence="7 10" id="KW-0119">Carbohydrate metabolism</keyword>
<evidence type="ECO:0000256" key="2">
    <source>
        <dbReference type="ARBA" id="ARBA00005684"/>
    </source>
</evidence>
<protein>
    <recommendedName>
        <fullName evidence="4 10">4-alpha-glucanotransferase</fullName>
        <ecNumber evidence="3 10">2.4.1.25</ecNumber>
    </recommendedName>
    <alternativeName>
        <fullName evidence="8 10">Amylomaltase</fullName>
    </alternativeName>
    <alternativeName>
        <fullName evidence="9 10">Disproportionating enzyme</fullName>
    </alternativeName>
</protein>
<comment type="caution">
    <text evidence="12">The sequence shown here is derived from an EMBL/GenBank/DDBJ whole genome shotgun (WGS) entry which is preliminary data.</text>
</comment>
<evidence type="ECO:0000256" key="8">
    <source>
        <dbReference type="ARBA" id="ARBA00031423"/>
    </source>
</evidence>
<keyword evidence="5 10" id="KW-0328">Glycosyltransferase</keyword>
<dbReference type="Pfam" id="PF02446">
    <property type="entry name" value="Glyco_hydro_77"/>
    <property type="match status" value="1"/>
</dbReference>
<dbReference type="PANTHER" id="PTHR32438">
    <property type="entry name" value="4-ALPHA-GLUCANOTRANSFERASE DPE1, CHLOROPLASTIC/AMYLOPLASTIC"/>
    <property type="match status" value="1"/>
</dbReference>
<comment type="similarity">
    <text evidence="2 10">Belongs to the disproportionating enzyme family.</text>
</comment>
<dbReference type="EC" id="2.4.1.25" evidence="3 10"/>
<dbReference type="NCBIfam" id="TIGR00217">
    <property type="entry name" value="malQ"/>
    <property type="match status" value="1"/>
</dbReference>
<dbReference type="SUPFAM" id="SSF51445">
    <property type="entry name" value="(Trans)glycosidases"/>
    <property type="match status" value="1"/>
</dbReference>
<dbReference type="PANTHER" id="PTHR32438:SF5">
    <property type="entry name" value="4-ALPHA-GLUCANOTRANSFERASE DPE1, CHLOROPLASTIC_AMYLOPLASTIC"/>
    <property type="match status" value="1"/>
</dbReference>
<comment type="catalytic activity">
    <reaction evidence="1 10">
        <text>Transfers a segment of a (1-&gt;4)-alpha-D-glucan to a new position in an acceptor, which may be glucose or a (1-&gt;4)-alpha-D-glucan.</text>
        <dbReference type="EC" id="2.4.1.25"/>
    </reaction>
</comment>
<evidence type="ECO:0000256" key="7">
    <source>
        <dbReference type="ARBA" id="ARBA00023277"/>
    </source>
</evidence>
<evidence type="ECO:0000256" key="9">
    <source>
        <dbReference type="ARBA" id="ARBA00031501"/>
    </source>
</evidence>
<evidence type="ECO:0000256" key="6">
    <source>
        <dbReference type="ARBA" id="ARBA00022679"/>
    </source>
</evidence>
<gene>
    <name evidence="12" type="primary">malQ</name>
    <name evidence="12" type="ORF">ACFP3V_24010</name>
</gene>
<evidence type="ECO:0000256" key="5">
    <source>
        <dbReference type="ARBA" id="ARBA00022676"/>
    </source>
</evidence>
<dbReference type="Pfam" id="PF21226">
    <property type="entry name" value="MalQ_N"/>
    <property type="match status" value="1"/>
</dbReference>
<organism evidence="12 13">
    <name type="scientific">Streptacidiphilus monticola</name>
    <dbReference type="NCBI Taxonomy" id="2161674"/>
    <lineage>
        <taxon>Bacteria</taxon>
        <taxon>Bacillati</taxon>
        <taxon>Actinomycetota</taxon>
        <taxon>Actinomycetes</taxon>
        <taxon>Kitasatosporales</taxon>
        <taxon>Streptomycetaceae</taxon>
        <taxon>Streptacidiphilus</taxon>
    </lineage>
</organism>
<dbReference type="Proteomes" id="UP001596174">
    <property type="component" value="Unassembled WGS sequence"/>
</dbReference>
<evidence type="ECO:0000256" key="4">
    <source>
        <dbReference type="ARBA" id="ARBA00020295"/>
    </source>
</evidence>
<dbReference type="InterPro" id="IPR048458">
    <property type="entry name" value="MalQ_N"/>
</dbReference>
<name>A0ABW1G685_9ACTN</name>
<proteinExistence type="inferred from homology"/>
<dbReference type="GO" id="GO:0004134">
    <property type="term" value="F:4-alpha-glucanotransferase activity"/>
    <property type="evidence" value="ECO:0007669"/>
    <property type="project" value="UniProtKB-EC"/>
</dbReference>
<dbReference type="InterPro" id="IPR017853">
    <property type="entry name" value="GH"/>
</dbReference>
<keyword evidence="6 10" id="KW-0808">Transferase</keyword>
<keyword evidence="13" id="KW-1185">Reference proteome</keyword>
<evidence type="ECO:0000256" key="10">
    <source>
        <dbReference type="RuleBase" id="RU361207"/>
    </source>
</evidence>
<evidence type="ECO:0000256" key="1">
    <source>
        <dbReference type="ARBA" id="ARBA00000439"/>
    </source>
</evidence>
<sequence>MAAARPTALHVLAEAHGVRPTADTPPDTLVAVLAAMDVDASTEESAAHALEQLRRRQQTRLLPRCLVQRHGHPLSVDVPNPAELWVELEGGGTRTVSVPFPRAVGGGRSLPADLPLGYHTLCVRLGAEAATAAPLIVAPDRLHGPEERGWGYLAQLYSVLSERSWGMGDLGDLAELVQWAAGRLGAAFVQVNPLHAGLPAAPGGHSDPSPYRPSSRRFADPLYLRVENVPEFAYLDPAARERVARTAAKGAGLRDAVLRHDALIDRDAVWALKREALELLHTVPRGPGREAAYAAYRLREGERLEGFAVWNALAEVHGTDWRRWPAGLRDPGSAAVTRAARELAPRVEFHRWLAWLTDEQIAAAQTLARDSGMPIGVIHDLAVGCHPEGADAWALQAVLASGISVGAPPDAFNAHGQDWGLPPWRPDSLAATGYAAYADLLRGALRNAGALRVDHVMGLFRLWWVPEGRRPTEGVYVHYDHEAMLGVLALEAHRAAAFVIGEDLGTVEPGVREELAARGILGTSVLWFERDYEADGGAVPLPADRWRADCVATLTTHDLPSTAARLSGEHVELRHRLGLLDRPLAEEQAEDETETEEWLGELAREGLLEPTSPYGEGPAFDPADQGSELVALHRYLARTPARLVGVWLPDTVGDPRPQNLPGTSTEYPNWRLPLADSEGHPMTLEALAGSPGPAHLAEVLNREL</sequence>
<dbReference type="RefSeq" id="WP_380587138.1">
    <property type="nucleotide sequence ID" value="NZ_JBHSQJ010000106.1"/>
</dbReference>
<reference evidence="13" key="1">
    <citation type="journal article" date="2019" name="Int. J. Syst. Evol. Microbiol.">
        <title>The Global Catalogue of Microorganisms (GCM) 10K type strain sequencing project: providing services to taxonomists for standard genome sequencing and annotation.</title>
        <authorList>
            <consortium name="The Broad Institute Genomics Platform"/>
            <consortium name="The Broad Institute Genome Sequencing Center for Infectious Disease"/>
            <person name="Wu L."/>
            <person name="Ma J."/>
        </authorList>
    </citation>
    <scope>NUCLEOTIDE SEQUENCE [LARGE SCALE GENOMIC DNA]</scope>
    <source>
        <strain evidence="13">JCM 4816</strain>
    </source>
</reference>
<dbReference type="Gene3D" id="3.20.20.80">
    <property type="entry name" value="Glycosidases"/>
    <property type="match status" value="1"/>
</dbReference>
<evidence type="ECO:0000313" key="13">
    <source>
        <dbReference type="Proteomes" id="UP001596174"/>
    </source>
</evidence>
<evidence type="ECO:0000256" key="3">
    <source>
        <dbReference type="ARBA" id="ARBA00012560"/>
    </source>
</evidence>
<dbReference type="InterPro" id="IPR003385">
    <property type="entry name" value="Glyco_hydro_77"/>
</dbReference>
<feature type="domain" description="MalQ N-terminal beta-sandwich" evidence="11">
    <location>
        <begin position="62"/>
        <end position="139"/>
    </location>
</feature>
<dbReference type="EMBL" id="JBHSQJ010000106">
    <property type="protein sequence ID" value="MFC5910274.1"/>
    <property type="molecule type" value="Genomic_DNA"/>
</dbReference>
<accession>A0ABW1G685</accession>
<evidence type="ECO:0000313" key="12">
    <source>
        <dbReference type="EMBL" id="MFC5910274.1"/>
    </source>
</evidence>
<evidence type="ECO:0000259" key="11">
    <source>
        <dbReference type="Pfam" id="PF21226"/>
    </source>
</evidence>